<protein>
    <submittedName>
        <fullName evidence="1">Uncharacterized protein</fullName>
    </submittedName>
</protein>
<comment type="caution">
    <text evidence="1">The sequence shown here is derived from an EMBL/GenBank/DDBJ whole genome shotgun (WGS) entry which is preliminary data.</text>
</comment>
<evidence type="ECO:0000313" key="1">
    <source>
        <dbReference type="EMBL" id="MDF4193876.1"/>
    </source>
</evidence>
<sequence>MSNSQFIGQLKQNNIQINNLKDQFYRTEAHMSAHENRLSEKVDDFMEKQNFDLKMHIQNNENPHHVTKEQVGLSNVINEEQATKEDLNIHLNDKENPHSVTKSQVGLSKVDNIQQAAKIDFDAHLEDKDNPHGVTKAQIGLSAVTNDVQAKKADFDKHTSDTSNPHKVTAEQVGLENVDNVKQATKSDFDNHLNDTNVHIDKSDRDRWDAAQLSKITKDNGSVLINVSQGVDFQSVAIGQRKTFTFYTAETGINTPPVPTRGMYLYSSSTHGEATAFGNDGSLWRKSLSSGVWSDWTNYETEQGSIKRLAAHSDNTNIHVTKTDKDRWNGAVKYANIMLKNGATVGTRTPIYAKWGALLVLRGHVRTEPEIVFGSIPAELVPFGGAVKSVPLSGTGGTANLIIYDNGDLKIKYPDPADSNKMGGGYYLDVEVGFQEGDIT</sequence>
<proteinExistence type="predicted"/>
<evidence type="ECO:0000313" key="2">
    <source>
        <dbReference type="Proteomes" id="UP001222377"/>
    </source>
</evidence>
<accession>A0AAP3YE43</accession>
<dbReference type="Proteomes" id="UP001222377">
    <property type="component" value="Unassembled WGS sequence"/>
</dbReference>
<dbReference type="EMBL" id="JARKHX010000003">
    <property type="protein sequence ID" value="MDF4193876.1"/>
    <property type="molecule type" value="Genomic_DNA"/>
</dbReference>
<gene>
    <name evidence="1" type="ORF">PV946_08845</name>
</gene>
<dbReference type="RefSeq" id="WP_101293909.1">
    <property type="nucleotide sequence ID" value="NZ_CP128501.1"/>
</dbReference>
<name>A0AAP3YE43_BACAM</name>
<reference evidence="1" key="1">
    <citation type="submission" date="2023-02" db="EMBL/GenBank/DDBJ databases">
        <title>Draft Whole-Genome Sequences of Bacillus Strains of Potential Probiotic for Poultry.</title>
        <authorList>
            <person name="Ma L.M."/>
            <person name="Lopez-Guerra N."/>
            <person name="Zhang G."/>
        </authorList>
    </citation>
    <scope>NUCLEOTIDE SEQUENCE</scope>
    <source>
        <strain evidence="1">OSU1013-24</strain>
    </source>
</reference>
<organism evidence="1 2">
    <name type="scientific">Bacillus amyloliquefaciens</name>
    <name type="common">Bacillus velezensis</name>
    <dbReference type="NCBI Taxonomy" id="1390"/>
    <lineage>
        <taxon>Bacteria</taxon>
        <taxon>Bacillati</taxon>
        <taxon>Bacillota</taxon>
        <taxon>Bacilli</taxon>
        <taxon>Bacillales</taxon>
        <taxon>Bacillaceae</taxon>
        <taxon>Bacillus</taxon>
        <taxon>Bacillus amyloliquefaciens group</taxon>
    </lineage>
</organism>
<dbReference type="AlphaFoldDB" id="A0AAP3YE43"/>